<dbReference type="EMBL" id="BGOW01000059">
    <property type="protein sequence ID" value="GBL47656.1"/>
    <property type="molecule type" value="Genomic_DNA"/>
</dbReference>
<dbReference type="InterPro" id="IPR027417">
    <property type="entry name" value="P-loop_NTPase"/>
</dbReference>
<evidence type="ECO:0000313" key="2">
    <source>
        <dbReference type="Proteomes" id="UP000286806"/>
    </source>
</evidence>
<organism evidence="1 2">
    <name type="scientific">Sulfuriferula multivorans</name>
    <dbReference type="NCBI Taxonomy" id="1559896"/>
    <lineage>
        <taxon>Bacteria</taxon>
        <taxon>Pseudomonadati</taxon>
        <taxon>Pseudomonadota</taxon>
        <taxon>Betaproteobacteria</taxon>
        <taxon>Nitrosomonadales</taxon>
        <taxon>Sulfuricellaceae</taxon>
        <taxon>Sulfuriferula</taxon>
    </lineage>
</organism>
<sequence>MSKPDFTFYPRPEAHSMKWDELLLPLRHAVRDLLLRLDGAVKEGDQSIAGRKEASGGEVAANCFLVYGERGTGKTTVLLSAKYAVSEAYDDFFEKAKESEEDKTAKDNLCESAKKCAGELKRKGIVWLDVLDMESLPLHANLLTTMLTRVRNALDSSGHEKKSLALTSILEEGADSARHKLDQLIKDATLMWEDIREPDTRNKANRQVAAADIYAQYRGRFQDAMETLSLELGRRSGRNDEYHPIVLPIDNIDRSTEHLYGIVKLAQMVACPHLWIVMAGDREDVENYLERAYWKELISIGEGAGGAGKSGLGGEDEALVMARRQAAAASHKLLPPSHRIEVDLVKPVETLGFSASSIDTSDRNDSTKGQTIYELLEMVGIPNIGNGPPVKFVEIFDARKHAEIRSKKVKASKGICDLKQAHLTQSARLGLQLPARGVIDLWQLVHWAVNDPASNAKTNDLRAETIARTMLRNIIAESKMSSEIGRLLQEKIICRDPDGATILNFREPNPSLSVTHLRASGFDYRVDLKTPLLREKTNPSYAVRSILTIVGDEELVIFSLERKSAQKKRDGGDMMELSSLVAGWLAVLHDIVMWAAKSWVVRSPFSAMDVPFVHFVRVSHEVVCVDGQRIRKDPRKLLWPAPLWNNFFSHDVFWLRWDEIGSSVRKACEGDQAHLVDYLPRVLAVGWVACVLDTFLVLAPEKWKPVQDVASQSERIGLIIKTFKTEGWRYENIENYEKDVMRAAANLYCAILGDVSIPGQERVFFKEEGVTFMRDWLEQKLPLLLGHLYVPMSDQDVAQKRRDNIIEFLTGKSLSEEQKVQNKKELDKTQTLVAAGGIRDFV</sequence>
<reference evidence="1 2" key="1">
    <citation type="journal article" date="2019" name="Front. Microbiol.">
        <title>Genomes of Neutrophilic Sulfur-Oxidizing Chemolithoautotrophs Representing 9 Proteobacterial Species From 8 Genera.</title>
        <authorList>
            <person name="Watanabe T."/>
            <person name="Kojima H."/>
            <person name="Umezawa K."/>
            <person name="Hori C."/>
            <person name="Takasuka T.E."/>
            <person name="Kato Y."/>
            <person name="Fukui M."/>
        </authorList>
    </citation>
    <scope>NUCLEOTIDE SEQUENCE [LARGE SCALE GENOMIC DNA]</scope>
    <source>
        <strain evidence="1 2">TTN</strain>
    </source>
</reference>
<keyword evidence="2" id="KW-1185">Reference proteome</keyword>
<comment type="caution">
    <text evidence="1">The sequence shown here is derived from an EMBL/GenBank/DDBJ whole genome shotgun (WGS) entry which is preliminary data.</text>
</comment>
<dbReference type="RefSeq" id="WP_124706412.1">
    <property type="nucleotide sequence ID" value="NZ_BGOW01000059.1"/>
</dbReference>
<evidence type="ECO:0000313" key="1">
    <source>
        <dbReference type="EMBL" id="GBL47656.1"/>
    </source>
</evidence>
<dbReference type="Proteomes" id="UP000286806">
    <property type="component" value="Unassembled WGS sequence"/>
</dbReference>
<dbReference type="Gene3D" id="3.40.50.300">
    <property type="entry name" value="P-loop containing nucleotide triphosphate hydrolases"/>
    <property type="match status" value="1"/>
</dbReference>
<dbReference type="AlphaFoldDB" id="A0A401JI13"/>
<proteinExistence type="predicted"/>
<accession>A0A401JI13</accession>
<gene>
    <name evidence="1" type="ORF">SFMTTN_3498</name>
</gene>
<protein>
    <submittedName>
        <fullName evidence="1">Uncharacterized protein</fullName>
    </submittedName>
</protein>
<name>A0A401JI13_9PROT</name>